<organism evidence="3 4">
    <name type="scientific">Luteimonas chenhongjianii</name>
    <dbReference type="NCBI Taxonomy" id="2006110"/>
    <lineage>
        <taxon>Bacteria</taxon>
        <taxon>Pseudomonadati</taxon>
        <taxon>Pseudomonadota</taxon>
        <taxon>Gammaproteobacteria</taxon>
        <taxon>Lysobacterales</taxon>
        <taxon>Lysobacteraceae</taxon>
        <taxon>Luteimonas</taxon>
    </lineage>
</organism>
<feature type="transmembrane region" description="Helical" evidence="2">
    <location>
        <begin position="127"/>
        <end position="147"/>
    </location>
</feature>
<evidence type="ECO:0000313" key="4">
    <source>
        <dbReference type="Proteomes" id="UP000218968"/>
    </source>
</evidence>
<dbReference type="Proteomes" id="UP000218968">
    <property type="component" value="Chromosome"/>
</dbReference>
<keyword evidence="2" id="KW-0812">Transmembrane</keyword>
<sequence length="164" mass="17028">MPLAVHDALRRGCVSETIRHLQDANPGLGAVDARTAVQRLAEHPSGALDPDDPFQPAGGSAPQPTGTLPSEVAAKIANGKCGQASARRQAGHERGRGPRNGRQALLAAAERGAAGNGRARDSANYGWLFWVLAVVVVGGGLALWLGWPRAVRRVNAWPAPACAP</sequence>
<evidence type="ECO:0000256" key="2">
    <source>
        <dbReference type="SAM" id="Phobius"/>
    </source>
</evidence>
<accession>A0A290XGX8</accession>
<gene>
    <name evidence="3" type="ORF">CNR27_13945</name>
</gene>
<keyword evidence="2" id="KW-1133">Transmembrane helix</keyword>
<evidence type="ECO:0000256" key="1">
    <source>
        <dbReference type="SAM" id="MobiDB-lite"/>
    </source>
</evidence>
<dbReference type="EMBL" id="CP023406">
    <property type="protein sequence ID" value="ATD68395.1"/>
    <property type="molecule type" value="Genomic_DNA"/>
</dbReference>
<dbReference type="KEGG" id="lum:CNR27_13945"/>
<keyword evidence="4" id="KW-1185">Reference proteome</keyword>
<keyword evidence="2" id="KW-0472">Membrane</keyword>
<name>A0A290XGX8_9GAMM</name>
<dbReference type="AlphaFoldDB" id="A0A290XGX8"/>
<protein>
    <submittedName>
        <fullName evidence="3">Uncharacterized protein</fullName>
    </submittedName>
</protein>
<feature type="region of interest" description="Disordered" evidence="1">
    <location>
        <begin position="44"/>
        <end position="100"/>
    </location>
</feature>
<proteinExistence type="predicted"/>
<evidence type="ECO:0000313" key="3">
    <source>
        <dbReference type="EMBL" id="ATD68395.1"/>
    </source>
</evidence>
<reference evidence="4" key="1">
    <citation type="submission" date="2017-09" db="EMBL/GenBank/DDBJ databases">
        <title>Luteimonas liuhanmingii sp.nov., isolated from the intestinal contents of Tibetan Plateau Pika in Yushu, Qinghai Province, China.</title>
        <authorList>
            <person name="Gui Z."/>
        </authorList>
    </citation>
    <scope>NUCLEOTIDE SEQUENCE [LARGE SCALE GENOMIC DNA]</scope>
    <source>
        <strain evidence="4">100111</strain>
    </source>
</reference>